<dbReference type="RefSeq" id="WP_147097963.1">
    <property type="nucleotide sequence ID" value="NZ_VOOS01000001.1"/>
</dbReference>
<evidence type="ECO:0000259" key="1">
    <source>
        <dbReference type="Pfam" id="PF00534"/>
    </source>
</evidence>
<dbReference type="Proteomes" id="UP000321721">
    <property type="component" value="Unassembled WGS sequence"/>
</dbReference>
<sequence>MSKKLNILFLASWYPNNLLPFNGNFIQKHAQAVSKFCNVSVLHIIAHNQDEKFKIDTAENNNVYEVIVYYRKINSNSPIHQFQKLKRRQEAHLLGYKTILEKVRHIDITHLNVVFPAGSFALYLKKKFNIPFIISENWTALLENTPTQLGTITKKIVQKTLDNADVLCPVSEDLKQALQKLTANLNYQIVPNVVNTNTFTFKEHSAENKILHISNLKDEHKNITGILDTIKELSKTRNDFFITIAGNGDYHFFNQYALKIGIQENLFKIEGAKSTEEVAQLMQSHNLFLLYSNYENLPCVISEALVTGMPVLTSKAGGTAEMITDENGIVVPPKNNKILLEKLNYMLDNLANYNCKEISKNGINIYSYEAVGKQFLAIYTKLLSK</sequence>
<keyword evidence="4" id="KW-1185">Reference proteome</keyword>
<dbReference type="SUPFAM" id="SSF53756">
    <property type="entry name" value="UDP-Glycosyltransferase/glycogen phosphorylase"/>
    <property type="match status" value="1"/>
</dbReference>
<dbReference type="Pfam" id="PF00534">
    <property type="entry name" value="Glycos_transf_1"/>
    <property type="match status" value="1"/>
</dbReference>
<dbReference type="AlphaFoldDB" id="A0A5C6RZ38"/>
<dbReference type="OrthoDB" id="9795068at2"/>
<gene>
    <name evidence="3" type="ORF">FRY74_01640</name>
</gene>
<evidence type="ECO:0000313" key="3">
    <source>
        <dbReference type="EMBL" id="TXB66910.1"/>
    </source>
</evidence>
<dbReference type="Pfam" id="PF13439">
    <property type="entry name" value="Glyco_transf_4"/>
    <property type="match status" value="1"/>
</dbReference>
<dbReference type="Gene3D" id="3.40.50.2000">
    <property type="entry name" value="Glycogen Phosphorylase B"/>
    <property type="match status" value="2"/>
</dbReference>
<dbReference type="CDD" id="cd03801">
    <property type="entry name" value="GT4_PimA-like"/>
    <property type="match status" value="1"/>
</dbReference>
<proteinExistence type="predicted"/>
<evidence type="ECO:0000313" key="4">
    <source>
        <dbReference type="Proteomes" id="UP000321721"/>
    </source>
</evidence>
<dbReference type="InterPro" id="IPR001296">
    <property type="entry name" value="Glyco_trans_1"/>
</dbReference>
<dbReference type="InterPro" id="IPR028098">
    <property type="entry name" value="Glyco_trans_4-like_N"/>
</dbReference>
<feature type="domain" description="Glycosyltransferase subfamily 4-like N-terminal" evidence="2">
    <location>
        <begin position="80"/>
        <end position="197"/>
    </location>
</feature>
<keyword evidence="3" id="KW-0808">Transferase</keyword>
<dbReference type="PANTHER" id="PTHR12526">
    <property type="entry name" value="GLYCOSYLTRANSFERASE"/>
    <property type="match status" value="1"/>
</dbReference>
<reference evidence="3 4" key="1">
    <citation type="submission" date="2019-08" db="EMBL/GenBank/DDBJ databases">
        <title>Genome of Vicingus serpentipes NCIMB 15042.</title>
        <authorList>
            <person name="Bowman J.P."/>
        </authorList>
    </citation>
    <scope>NUCLEOTIDE SEQUENCE [LARGE SCALE GENOMIC DNA]</scope>
    <source>
        <strain evidence="3 4">NCIMB 15042</strain>
    </source>
</reference>
<evidence type="ECO:0000259" key="2">
    <source>
        <dbReference type="Pfam" id="PF13439"/>
    </source>
</evidence>
<dbReference type="GO" id="GO:0016757">
    <property type="term" value="F:glycosyltransferase activity"/>
    <property type="evidence" value="ECO:0007669"/>
    <property type="project" value="InterPro"/>
</dbReference>
<accession>A0A5C6RZ38</accession>
<comment type="caution">
    <text evidence="3">The sequence shown here is derived from an EMBL/GenBank/DDBJ whole genome shotgun (WGS) entry which is preliminary data.</text>
</comment>
<organism evidence="3 4">
    <name type="scientific">Vicingus serpentipes</name>
    <dbReference type="NCBI Taxonomy" id="1926625"/>
    <lineage>
        <taxon>Bacteria</taxon>
        <taxon>Pseudomonadati</taxon>
        <taxon>Bacteroidota</taxon>
        <taxon>Flavobacteriia</taxon>
        <taxon>Flavobacteriales</taxon>
        <taxon>Vicingaceae</taxon>
        <taxon>Vicingus</taxon>
    </lineage>
</organism>
<dbReference type="EMBL" id="VOOS01000001">
    <property type="protein sequence ID" value="TXB66910.1"/>
    <property type="molecule type" value="Genomic_DNA"/>
</dbReference>
<protein>
    <submittedName>
        <fullName evidence="3">Glycosyltransferase</fullName>
    </submittedName>
</protein>
<feature type="domain" description="Glycosyl transferase family 1" evidence="1">
    <location>
        <begin position="204"/>
        <end position="361"/>
    </location>
</feature>
<name>A0A5C6RZ38_9FLAO</name>